<feature type="region of interest" description="Disordered" evidence="5">
    <location>
        <begin position="1"/>
        <end position="21"/>
    </location>
</feature>
<evidence type="ECO:0008006" key="9">
    <source>
        <dbReference type="Google" id="ProtNLM"/>
    </source>
</evidence>
<comment type="caution">
    <text evidence="7">The sequence shown here is derived from an EMBL/GenBank/DDBJ whole genome shotgun (WGS) entry which is preliminary data.</text>
</comment>
<keyword evidence="2 6" id="KW-0812">Transmembrane</keyword>
<gene>
    <name evidence="7" type="ORF">Pla52o_05170</name>
</gene>
<evidence type="ECO:0000256" key="2">
    <source>
        <dbReference type="ARBA" id="ARBA00022692"/>
    </source>
</evidence>
<dbReference type="InterPro" id="IPR019109">
    <property type="entry name" value="MamF_MmsF"/>
</dbReference>
<proteinExistence type="predicted"/>
<evidence type="ECO:0000256" key="3">
    <source>
        <dbReference type="ARBA" id="ARBA00022989"/>
    </source>
</evidence>
<feature type="transmembrane region" description="Helical" evidence="6">
    <location>
        <begin position="33"/>
        <end position="59"/>
    </location>
</feature>
<evidence type="ECO:0000256" key="5">
    <source>
        <dbReference type="SAM" id="MobiDB-lite"/>
    </source>
</evidence>
<dbReference type="EMBL" id="SJPT01000001">
    <property type="protein sequence ID" value="TWU26664.1"/>
    <property type="molecule type" value="Genomic_DNA"/>
</dbReference>
<dbReference type="OrthoDB" id="9808930at2"/>
<organism evidence="7 8">
    <name type="scientific">Novipirellula galeiformis</name>
    <dbReference type="NCBI Taxonomy" id="2528004"/>
    <lineage>
        <taxon>Bacteria</taxon>
        <taxon>Pseudomonadati</taxon>
        <taxon>Planctomycetota</taxon>
        <taxon>Planctomycetia</taxon>
        <taxon>Pirellulales</taxon>
        <taxon>Pirellulaceae</taxon>
        <taxon>Novipirellula</taxon>
    </lineage>
</organism>
<comment type="subcellular location">
    <subcellularLocation>
        <location evidence="1">Membrane</location>
        <topology evidence="1">Multi-pass membrane protein</topology>
    </subcellularLocation>
</comment>
<evidence type="ECO:0000256" key="4">
    <source>
        <dbReference type="ARBA" id="ARBA00023136"/>
    </source>
</evidence>
<evidence type="ECO:0000313" key="8">
    <source>
        <dbReference type="Proteomes" id="UP000316304"/>
    </source>
</evidence>
<feature type="transmembrane region" description="Helical" evidence="6">
    <location>
        <begin position="109"/>
        <end position="129"/>
    </location>
</feature>
<dbReference type="RefSeq" id="WP_146592975.1">
    <property type="nucleotide sequence ID" value="NZ_SJPT01000001.1"/>
</dbReference>
<reference evidence="7 8" key="1">
    <citation type="submission" date="2019-02" db="EMBL/GenBank/DDBJ databases">
        <title>Deep-cultivation of Planctomycetes and their phenomic and genomic characterization uncovers novel biology.</title>
        <authorList>
            <person name="Wiegand S."/>
            <person name="Jogler M."/>
            <person name="Boedeker C."/>
            <person name="Pinto D."/>
            <person name="Vollmers J."/>
            <person name="Rivas-Marin E."/>
            <person name="Kohn T."/>
            <person name="Peeters S.H."/>
            <person name="Heuer A."/>
            <person name="Rast P."/>
            <person name="Oberbeckmann S."/>
            <person name="Bunk B."/>
            <person name="Jeske O."/>
            <person name="Meyerdierks A."/>
            <person name="Storesund J.E."/>
            <person name="Kallscheuer N."/>
            <person name="Luecker S."/>
            <person name="Lage O.M."/>
            <person name="Pohl T."/>
            <person name="Merkel B.J."/>
            <person name="Hornburger P."/>
            <person name="Mueller R.-W."/>
            <person name="Bruemmer F."/>
            <person name="Labrenz M."/>
            <person name="Spormann A.M."/>
            <person name="Op Den Camp H."/>
            <person name="Overmann J."/>
            <person name="Amann R."/>
            <person name="Jetten M.S.M."/>
            <person name="Mascher T."/>
            <person name="Medema M.H."/>
            <person name="Devos D.P."/>
            <person name="Kaster A.-K."/>
            <person name="Ovreas L."/>
            <person name="Rohde M."/>
            <person name="Galperin M.Y."/>
            <person name="Jogler C."/>
        </authorList>
    </citation>
    <scope>NUCLEOTIDE SEQUENCE [LARGE SCALE GENOMIC DNA]</scope>
    <source>
        <strain evidence="7 8">Pla52o</strain>
    </source>
</reference>
<accession>A0A5C6CSV1</accession>
<protein>
    <recommendedName>
        <fullName evidence="9">Chloroplast import component protein (Tic20)</fullName>
    </recommendedName>
</protein>
<keyword evidence="4 6" id="KW-0472">Membrane</keyword>
<dbReference type="AlphaFoldDB" id="A0A5C6CSV1"/>
<sequence>MSSPFLPPESSHQQPPIEPPDFTPNNADRNLALIAHLSGCAGILAGGLIGFIGPLIIYLTQKDKSPFAELQAKEALNFQITLLILSLVCGILFVASCGVLFPIVFVPMVLQIVFGIIAALAVRDGRAYLYPFNLRLFQ</sequence>
<evidence type="ECO:0000256" key="1">
    <source>
        <dbReference type="ARBA" id="ARBA00004141"/>
    </source>
</evidence>
<dbReference type="Proteomes" id="UP000316304">
    <property type="component" value="Unassembled WGS sequence"/>
</dbReference>
<evidence type="ECO:0000313" key="7">
    <source>
        <dbReference type="EMBL" id="TWU26664.1"/>
    </source>
</evidence>
<keyword evidence="3 6" id="KW-1133">Transmembrane helix</keyword>
<name>A0A5C6CSV1_9BACT</name>
<dbReference type="Pfam" id="PF09685">
    <property type="entry name" value="MamF_MmsF"/>
    <property type="match status" value="1"/>
</dbReference>
<evidence type="ECO:0000256" key="6">
    <source>
        <dbReference type="SAM" id="Phobius"/>
    </source>
</evidence>
<feature type="transmembrane region" description="Helical" evidence="6">
    <location>
        <begin position="80"/>
        <end position="103"/>
    </location>
</feature>
<keyword evidence="8" id="KW-1185">Reference proteome</keyword>